<evidence type="ECO:0000256" key="2">
    <source>
        <dbReference type="ARBA" id="ARBA00022857"/>
    </source>
</evidence>
<sequence length="276" mass="31201">MDIKKLYNGVEIPAVGFGTWQLTEGVHEVIEHALQAGYTHIDTAAVYKNEQEIGEAIKKNGIDRSSLFITSKVWNNDRGYDNTLRAFETSLSRLQMDYLDLYLIHWPANPTRENAQQENADTWRALEELYQAGKVKAIGLSNFLKHHIEAVLDNATIKPMVNQLEIHPGYLQTETVDYCKKQEIVVEAWSPIGSGRLLQNESLLAIASSYGVSVATLCLQFLLQEGFVVLPKSTNPKNIRYNLHFERFTIRNDDMEAIKALPTTGFSGLNPDEINF</sequence>
<evidence type="ECO:0000259" key="4">
    <source>
        <dbReference type="Pfam" id="PF00248"/>
    </source>
</evidence>
<dbReference type="PANTHER" id="PTHR43827:SF3">
    <property type="entry name" value="NADP-DEPENDENT OXIDOREDUCTASE DOMAIN-CONTAINING PROTEIN"/>
    <property type="match status" value="1"/>
</dbReference>
<dbReference type="InterPro" id="IPR023210">
    <property type="entry name" value="NADP_OxRdtase_dom"/>
</dbReference>
<dbReference type="Gene3D" id="3.20.20.100">
    <property type="entry name" value="NADP-dependent oxidoreductase domain"/>
    <property type="match status" value="1"/>
</dbReference>
<evidence type="ECO:0000256" key="3">
    <source>
        <dbReference type="ARBA" id="ARBA00023002"/>
    </source>
</evidence>
<evidence type="ECO:0000313" key="5">
    <source>
        <dbReference type="EMBL" id="MFD2547342.1"/>
    </source>
</evidence>
<dbReference type="PANTHER" id="PTHR43827">
    <property type="entry name" value="2,5-DIKETO-D-GLUCONIC ACID REDUCTASE"/>
    <property type="match status" value="1"/>
</dbReference>
<dbReference type="CDD" id="cd19071">
    <property type="entry name" value="AKR_AKR1-5-like"/>
    <property type="match status" value="1"/>
</dbReference>
<accession>A0ABW5KF46</accession>
<dbReference type="InterPro" id="IPR036812">
    <property type="entry name" value="NAD(P)_OxRdtase_dom_sf"/>
</dbReference>
<dbReference type="InterPro" id="IPR020471">
    <property type="entry name" value="AKR"/>
</dbReference>
<dbReference type="SUPFAM" id="SSF51430">
    <property type="entry name" value="NAD(P)-linked oxidoreductase"/>
    <property type="match status" value="1"/>
</dbReference>
<proteinExistence type="inferred from homology"/>
<gene>
    <name evidence="5" type="ORF">ACFSR5_06740</name>
</gene>
<keyword evidence="2" id="KW-0521">NADP</keyword>
<dbReference type="InterPro" id="IPR018170">
    <property type="entry name" value="Aldo/ket_reductase_CS"/>
</dbReference>
<name>A0ABW5KF46_9SPHI</name>
<reference evidence="6" key="1">
    <citation type="journal article" date="2019" name="Int. J. Syst. Evol. Microbiol.">
        <title>The Global Catalogue of Microorganisms (GCM) 10K type strain sequencing project: providing services to taxonomists for standard genome sequencing and annotation.</title>
        <authorList>
            <consortium name="The Broad Institute Genomics Platform"/>
            <consortium name="The Broad Institute Genome Sequencing Center for Infectious Disease"/>
            <person name="Wu L."/>
            <person name="Ma J."/>
        </authorList>
    </citation>
    <scope>NUCLEOTIDE SEQUENCE [LARGE SCALE GENOMIC DNA]</scope>
    <source>
        <strain evidence="6">KCTC 42662</strain>
    </source>
</reference>
<dbReference type="RefSeq" id="WP_380902004.1">
    <property type="nucleotide sequence ID" value="NZ_JBHUEG010000007.1"/>
</dbReference>
<dbReference type="Pfam" id="PF00248">
    <property type="entry name" value="Aldo_ket_red"/>
    <property type="match status" value="1"/>
</dbReference>
<organism evidence="5 6">
    <name type="scientific">Sphingobacterium suaedae</name>
    <dbReference type="NCBI Taxonomy" id="1686402"/>
    <lineage>
        <taxon>Bacteria</taxon>
        <taxon>Pseudomonadati</taxon>
        <taxon>Bacteroidota</taxon>
        <taxon>Sphingobacteriia</taxon>
        <taxon>Sphingobacteriales</taxon>
        <taxon>Sphingobacteriaceae</taxon>
        <taxon>Sphingobacterium</taxon>
    </lineage>
</organism>
<dbReference type="PROSITE" id="PS00062">
    <property type="entry name" value="ALDOKETO_REDUCTASE_2"/>
    <property type="match status" value="1"/>
</dbReference>
<dbReference type="Proteomes" id="UP001597545">
    <property type="component" value="Unassembled WGS sequence"/>
</dbReference>
<keyword evidence="6" id="KW-1185">Reference proteome</keyword>
<comment type="similarity">
    <text evidence="1">Belongs to the aldo/keto reductase family.</text>
</comment>
<comment type="caution">
    <text evidence="5">The sequence shown here is derived from an EMBL/GenBank/DDBJ whole genome shotgun (WGS) entry which is preliminary data.</text>
</comment>
<dbReference type="PIRSF" id="PIRSF000097">
    <property type="entry name" value="AKR"/>
    <property type="match status" value="1"/>
</dbReference>
<evidence type="ECO:0000256" key="1">
    <source>
        <dbReference type="ARBA" id="ARBA00007905"/>
    </source>
</evidence>
<dbReference type="PRINTS" id="PR00069">
    <property type="entry name" value="ALDKETRDTASE"/>
</dbReference>
<protein>
    <submittedName>
        <fullName evidence="5">Aldo/keto reductase</fullName>
    </submittedName>
</protein>
<feature type="domain" description="NADP-dependent oxidoreductase" evidence="4">
    <location>
        <begin position="15"/>
        <end position="261"/>
    </location>
</feature>
<keyword evidence="3" id="KW-0560">Oxidoreductase</keyword>
<dbReference type="EMBL" id="JBHULR010000003">
    <property type="protein sequence ID" value="MFD2547342.1"/>
    <property type="molecule type" value="Genomic_DNA"/>
</dbReference>
<evidence type="ECO:0000313" key="6">
    <source>
        <dbReference type="Proteomes" id="UP001597545"/>
    </source>
</evidence>